<sequence>MGSRVILQFSPLEVESVSSPPQRQIQPSLEKKCLVCTTFILSKRAEVANTPSGSPGKKRKGEPDLVPVSHFDIKLGEQSKATTALHEALATSKRIELDHPFVENGRICGPINLNDLLHLFPTTRGVNVGSFVTFWVQTLPPKPWLLSIGGLPVHFSTSKHDSCFDPGESAKGPRILNHINLQSQRYFSYDILREVVDALQGIKTIKLISVFWLTGIWQITIAERVDRKVLPSFICSNAAFYKFASEIAYPDPSVLREKAPQGTEFDNSLYVTSLNALLRPGIILGSSAVRGVGDSKLCYKQTSSGILVKDQQGSLFITVASHGFEDDGLVYHPDPDTGVIIGKIVKDLPGTGISLAKLNPGLRYVNETFRTSGHPLGIQVDGISPGHSPQLRSFDTISMNNPFSGDCGGLVFGLGCIIPEDSDHDYVQHQWIILEDGDEPVDKSCGSPIIDANGQVVGLFRYKMPNSRDCFAVSAQTLWDYGYEICVGEHTFQDRDTTCVVS</sequence>
<evidence type="ECO:0000313" key="1">
    <source>
        <dbReference type="EMBL" id="PSS20454.1"/>
    </source>
</evidence>
<dbReference type="RefSeq" id="XP_024721724.1">
    <property type="nucleotide sequence ID" value="XM_024865633.1"/>
</dbReference>
<evidence type="ECO:0000313" key="2">
    <source>
        <dbReference type="Proteomes" id="UP000241818"/>
    </source>
</evidence>
<protein>
    <submittedName>
        <fullName evidence="1">Uncharacterized protein</fullName>
    </submittedName>
</protein>
<dbReference type="InParanoid" id="A0A2T3B485"/>
<dbReference type="OrthoDB" id="4155294at2759"/>
<dbReference type="STRING" id="857342.A0A2T3B485"/>
<dbReference type="AlphaFoldDB" id="A0A2T3B485"/>
<organism evidence="1 2">
    <name type="scientific">Amorphotheca resinae ATCC 22711</name>
    <dbReference type="NCBI Taxonomy" id="857342"/>
    <lineage>
        <taxon>Eukaryota</taxon>
        <taxon>Fungi</taxon>
        <taxon>Dikarya</taxon>
        <taxon>Ascomycota</taxon>
        <taxon>Pezizomycotina</taxon>
        <taxon>Leotiomycetes</taxon>
        <taxon>Helotiales</taxon>
        <taxon>Amorphothecaceae</taxon>
        <taxon>Amorphotheca</taxon>
    </lineage>
</organism>
<dbReference type="GeneID" id="36573714"/>
<keyword evidence="2" id="KW-1185">Reference proteome</keyword>
<name>A0A2T3B485_AMORE</name>
<proteinExistence type="predicted"/>
<reference evidence="1 2" key="1">
    <citation type="journal article" date="2018" name="New Phytol.">
        <title>Comparative genomics and transcriptomics depict ericoid mycorrhizal fungi as versatile saprotrophs and plant mutualists.</title>
        <authorList>
            <person name="Martino E."/>
            <person name="Morin E."/>
            <person name="Grelet G.A."/>
            <person name="Kuo A."/>
            <person name="Kohler A."/>
            <person name="Daghino S."/>
            <person name="Barry K.W."/>
            <person name="Cichocki N."/>
            <person name="Clum A."/>
            <person name="Dockter R.B."/>
            <person name="Hainaut M."/>
            <person name="Kuo R.C."/>
            <person name="LaButti K."/>
            <person name="Lindahl B.D."/>
            <person name="Lindquist E.A."/>
            <person name="Lipzen A."/>
            <person name="Khouja H.R."/>
            <person name="Magnuson J."/>
            <person name="Murat C."/>
            <person name="Ohm R.A."/>
            <person name="Singer S.W."/>
            <person name="Spatafora J.W."/>
            <person name="Wang M."/>
            <person name="Veneault-Fourrey C."/>
            <person name="Henrissat B."/>
            <person name="Grigoriev I.V."/>
            <person name="Martin F.M."/>
            <person name="Perotto S."/>
        </authorList>
    </citation>
    <scope>NUCLEOTIDE SEQUENCE [LARGE SCALE GENOMIC DNA]</scope>
    <source>
        <strain evidence="1 2">ATCC 22711</strain>
    </source>
</reference>
<accession>A0A2T3B485</accession>
<dbReference type="Proteomes" id="UP000241818">
    <property type="component" value="Unassembled WGS sequence"/>
</dbReference>
<dbReference type="EMBL" id="KZ679010">
    <property type="protein sequence ID" value="PSS20454.1"/>
    <property type="molecule type" value="Genomic_DNA"/>
</dbReference>
<gene>
    <name evidence="1" type="ORF">M430DRAFT_27499</name>
</gene>